<dbReference type="Proteomes" id="UP000271974">
    <property type="component" value="Unassembled WGS sequence"/>
</dbReference>
<dbReference type="EMBL" id="RQTK01000254">
    <property type="protein sequence ID" value="RUS83195.1"/>
    <property type="molecule type" value="Genomic_DNA"/>
</dbReference>
<gene>
    <name evidence="3" type="ORF">EGW08_009052</name>
</gene>
<proteinExistence type="inferred from homology"/>
<evidence type="ECO:0000313" key="3">
    <source>
        <dbReference type="EMBL" id="RUS83195.1"/>
    </source>
</evidence>
<evidence type="ECO:0000256" key="2">
    <source>
        <dbReference type="SAM" id="MobiDB-lite"/>
    </source>
</evidence>
<dbReference type="GO" id="GO:0000266">
    <property type="term" value="P:mitochondrial fission"/>
    <property type="evidence" value="ECO:0007669"/>
    <property type="project" value="TreeGrafter"/>
</dbReference>
<comment type="similarity">
    <text evidence="1">Belongs to the MTFR1 family.</text>
</comment>
<dbReference type="PANTHER" id="PTHR14215">
    <property type="entry name" value="PROTEIN OF UNKNOWN FUNCTION DUF729"/>
    <property type="match status" value="1"/>
</dbReference>
<feature type="region of interest" description="Disordered" evidence="2">
    <location>
        <begin position="350"/>
        <end position="380"/>
    </location>
</feature>
<protein>
    <submittedName>
        <fullName evidence="3">Uncharacterized protein</fullName>
    </submittedName>
</protein>
<reference evidence="3 4" key="1">
    <citation type="submission" date="2019-01" db="EMBL/GenBank/DDBJ databases">
        <title>A draft genome assembly of the solar-powered sea slug Elysia chlorotica.</title>
        <authorList>
            <person name="Cai H."/>
            <person name="Li Q."/>
            <person name="Fang X."/>
            <person name="Li J."/>
            <person name="Curtis N.E."/>
            <person name="Altenburger A."/>
            <person name="Shibata T."/>
            <person name="Feng M."/>
            <person name="Maeda T."/>
            <person name="Schwartz J.A."/>
            <person name="Shigenobu S."/>
            <person name="Lundholm N."/>
            <person name="Nishiyama T."/>
            <person name="Yang H."/>
            <person name="Hasebe M."/>
            <person name="Li S."/>
            <person name="Pierce S.K."/>
            <person name="Wang J."/>
        </authorList>
    </citation>
    <scope>NUCLEOTIDE SEQUENCE [LARGE SCALE GENOMIC DNA]</scope>
    <source>
        <strain evidence="3">EC2010</strain>
        <tissue evidence="3">Whole organism of an adult</tissue>
    </source>
</reference>
<dbReference type="GO" id="GO:0009060">
    <property type="term" value="P:aerobic respiration"/>
    <property type="evidence" value="ECO:0007669"/>
    <property type="project" value="TreeGrafter"/>
</dbReference>
<dbReference type="PANTHER" id="PTHR14215:SF0">
    <property type="entry name" value="WH2 DOMAIN-CONTAINING PROTEIN"/>
    <property type="match status" value="1"/>
</dbReference>
<accession>A0A3S0ZNJ6</accession>
<dbReference type="AlphaFoldDB" id="A0A3S0ZNJ6"/>
<dbReference type="STRING" id="188477.A0A3S0ZNJ6"/>
<organism evidence="3 4">
    <name type="scientific">Elysia chlorotica</name>
    <name type="common">Eastern emerald elysia</name>
    <name type="synonym">Sea slug</name>
    <dbReference type="NCBI Taxonomy" id="188477"/>
    <lineage>
        <taxon>Eukaryota</taxon>
        <taxon>Metazoa</taxon>
        <taxon>Spiralia</taxon>
        <taxon>Lophotrochozoa</taxon>
        <taxon>Mollusca</taxon>
        <taxon>Gastropoda</taxon>
        <taxon>Heterobranchia</taxon>
        <taxon>Euthyneura</taxon>
        <taxon>Panpulmonata</taxon>
        <taxon>Sacoglossa</taxon>
        <taxon>Placobranchoidea</taxon>
        <taxon>Plakobranchidae</taxon>
        <taxon>Elysia</taxon>
    </lineage>
</organism>
<name>A0A3S0ZNJ6_ELYCH</name>
<dbReference type="InterPro" id="IPR007972">
    <property type="entry name" value="Mtfr1"/>
</dbReference>
<evidence type="ECO:0000313" key="4">
    <source>
        <dbReference type="Proteomes" id="UP000271974"/>
    </source>
</evidence>
<dbReference type="OrthoDB" id="2133332at2759"/>
<dbReference type="GO" id="GO:0005739">
    <property type="term" value="C:mitochondrion"/>
    <property type="evidence" value="ECO:0007669"/>
    <property type="project" value="TreeGrafter"/>
</dbReference>
<evidence type="ECO:0000256" key="1">
    <source>
        <dbReference type="ARBA" id="ARBA00005807"/>
    </source>
</evidence>
<dbReference type="Pfam" id="PF05308">
    <property type="entry name" value="Mito_fiss_reg"/>
    <property type="match status" value="1"/>
</dbReference>
<comment type="caution">
    <text evidence="3">The sequence shown here is derived from an EMBL/GenBank/DDBJ whole genome shotgun (WGS) entry which is preliminary data.</text>
</comment>
<sequence length="408" mass="44768">MTDVIDDLEHALGRAVQCLTFILENLLHRIQLNQHRPLNRRTLVRWISAFMPAPKDPRVRLQPKLRDGPNNAPLHRWGSCGSLGSAYSAASLQNLVEEDLGDNLVRFRIDNNDDDYDYSAVAFEETHFAPIENLSNRFTSTPNFDQSESSSAMFSDQQGGKLAEMEVELAALRKQIAMLVMAQESSMVTDKTEEVEFLEESQTLSASPAAALPLPGSPALCSTLNDSGCESSESIPVGQKVAQSIPVAPETNAPVVIPAPPPPPPLPLFLETNRESVAELIKKRKASGFSQQEPKGVPDMADVLKGLGSVKLKAVERSPGGTPMCRRKLDHTPTDPASIIARALKRKFASHRGLSPESDQENDMSSFLSDSSSPFGQRMLKKTQRRLSLFNDSDDWTPVPSPMKTINV</sequence>
<keyword evidence="4" id="KW-1185">Reference proteome</keyword>